<accession>A0A1V4T9J8</accession>
<evidence type="ECO:0000313" key="5">
    <source>
        <dbReference type="EMBL" id="OPX56838.1"/>
    </source>
</evidence>
<dbReference type="PANTHER" id="PTHR22550">
    <property type="entry name" value="SPORE GERMINATION PROTEIN"/>
    <property type="match status" value="1"/>
</dbReference>
<evidence type="ECO:0000313" key="6">
    <source>
        <dbReference type="Proteomes" id="UP000191418"/>
    </source>
</evidence>
<keyword evidence="3" id="KW-0812">Transmembrane</keyword>
<keyword evidence="3" id="KW-1133">Transmembrane helix</keyword>
<dbReference type="AlphaFoldDB" id="A0A1V4T9J8"/>
<gene>
    <name evidence="5" type="ORF">BTE48_01835</name>
</gene>
<keyword evidence="1" id="KW-0802">TPR repeat</keyword>
<keyword evidence="6" id="KW-1185">Reference proteome</keyword>
<feature type="region of interest" description="Disordered" evidence="2">
    <location>
        <begin position="455"/>
        <end position="619"/>
    </location>
</feature>
<dbReference type="InterPro" id="IPR036465">
    <property type="entry name" value="vWFA_dom_sf"/>
</dbReference>
<dbReference type="InterPro" id="IPR019734">
    <property type="entry name" value="TPR_rpt"/>
</dbReference>
<evidence type="ECO:0000259" key="4">
    <source>
        <dbReference type="PROSITE" id="PS50234"/>
    </source>
</evidence>
<dbReference type="Pfam" id="PF00515">
    <property type="entry name" value="TPR_1"/>
    <property type="match status" value="1"/>
</dbReference>
<feature type="transmembrane region" description="Helical" evidence="3">
    <location>
        <begin position="6"/>
        <end position="26"/>
    </location>
</feature>
<feature type="compositionally biased region" description="Low complexity" evidence="2">
    <location>
        <begin position="455"/>
        <end position="527"/>
    </location>
</feature>
<dbReference type="InterPro" id="IPR011990">
    <property type="entry name" value="TPR-like_helical_dom_sf"/>
</dbReference>
<dbReference type="SMART" id="SM00028">
    <property type="entry name" value="TPR"/>
    <property type="match status" value="1"/>
</dbReference>
<feature type="repeat" description="TPR" evidence="1">
    <location>
        <begin position="406"/>
        <end position="439"/>
    </location>
</feature>
<feature type="compositionally biased region" description="Polar residues" evidence="2">
    <location>
        <begin position="528"/>
        <end position="548"/>
    </location>
</feature>
<feature type="transmembrane region" description="Helical" evidence="3">
    <location>
        <begin position="58"/>
        <end position="77"/>
    </location>
</feature>
<dbReference type="InterPro" id="IPR002035">
    <property type="entry name" value="VWF_A"/>
</dbReference>
<name>A0A1V4T9J8_9GAMM</name>
<reference evidence="5 6" key="1">
    <citation type="submission" date="2017-01" db="EMBL/GenBank/DDBJ databases">
        <title>Genome Sequencing of a Marine Spirillum, Oceanospirillum multiglobuliferum ATCC 33336, from Japan.</title>
        <authorList>
            <person name="Carney J.G."/>
            <person name="Trachtenberg A.M."/>
            <person name="Rheaume B.A."/>
            <person name="Linnane J.D."/>
            <person name="Pitts N.L."/>
            <person name="Mykles D.L."/>
            <person name="Maclea K.S."/>
        </authorList>
    </citation>
    <scope>NUCLEOTIDE SEQUENCE [LARGE SCALE GENOMIC DNA]</scope>
    <source>
        <strain evidence="5 6">ATCC 33336</strain>
    </source>
</reference>
<dbReference type="SMART" id="SM00327">
    <property type="entry name" value="VWA"/>
    <property type="match status" value="1"/>
</dbReference>
<organism evidence="5 6">
    <name type="scientific">Oceanospirillum multiglobuliferum</name>
    <dbReference type="NCBI Taxonomy" id="64969"/>
    <lineage>
        <taxon>Bacteria</taxon>
        <taxon>Pseudomonadati</taxon>
        <taxon>Pseudomonadota</taxon>
        <taxon>Gammaproteobacteria</taxon>
        <taxon>Oceanospirillales</taxon>
        <taxon>Oceanospirillaceae</taxon>
        <taxon>Oceanospirillum</taxon>
    </lineage>
</organism>
<dbReference type="PROSITE" id="PS50234">
    <property type="entry name" value="VWFA"/>
    <property type="match status" value="1"/>
</dbReference>
<dbReference type="InterPro" id="IPR050768">
    <property type="entry name" value="UPF0353/GerABKA_families"/>
</dbReference>
<feature type="domain" description="VWFA" evidence="4">
    <location>
        <begin position="90"/>
        <end position="289"/>
    </location>
</feature>
<dbReference type="PANTHER" id="PTHR22550:SF14">
    <property type="entry name" value="VWFA DOMAIN-CONTAINING PROTEIN"/>
    <property type="match status" value="1"/>
</dbReference>
<dbReference type="SUPFAM" id="SSF53300">
    <property type="entry name" value="vWA-like"/>
    <property type="match status" value="1"/>
</dbReference>
<feature type="compositionally biased region" description="Basic and acidic residues" evidence="2">
    <location>
        <begin position="572"/>
        <end position="591"/>
    </location>
</feature>
<keyword evidence="3" id="KW-0472">Membrane</keyword>
<dbReference type="Proteomes" id="UP000191418">
    <property type="component" value="Unassembled WGS sequence"/>
</dbReference>
<sequence length="619" mass="69226">MNSFHFVRPALLWCLPVLLFLLWLYFRVRRIRNPWQQLMRADLQQQLLLAPQQQSNNLLWTMIALSLTVFAVAGPSWSQQSRPVFAQQDALVIVQDLSLSMLAADTQPNRITRSKQKISDLLQQRQEGLTALVVYAGDAHTVTPLTQDSATISSLLPALDPLMMPKLGSAAESGIQQALALFRNAGINKGRILLISDGIDQQALKAIPKLLNQKFSLKILAVGSLDGAPIPLPNNSFAKDDSGNVIISKLDLNSLQQLADSTGADLQKMSLTDRDIERLLAGSTIGSELIEQDAKIPLWIEQGHWFLLPVLPLAALVFRRGWLLSLFLCTFISFPLVYSPKAHALSWPFSGNPVEEKQQAGEKAFAEQRYQEASEQLQQPLWQGSAYYRLGEYEQAAQAFAKEQSADAHYNRGNALARAGQYQDALAAYQQALDLQPEFADAEHNQKIVQQLLEEQQKQQAQDNPQDQQQSQNQEQNQDQGKQNATNDADQNQQNQNGQDQQSPMQPKNQAGQQDQSKQNQAQSEQDSPQQASQNKAQTEQASDQPEQTAPDEQPAPDTQQPTESAQTEGEPENKSEEQRALEQWLRRVPDDPSGLLKRKFEYQSSLRDSPLSEGRSPW</sequence>
<dbReference type="PROSITE" id="PS50293">
    <property type="entry name" value="TPR_REGION"/>
    <property type="match status" value="1"/>
</dbReference>
<dbReference type="PROSITE" id="PS50005">
    <property type="entry name" value="TPR"/>
    <property type="match status" value="1"/>
</dbReference>
<protein>
    <recommendedName>
        <fullName evidence="4">VWFA domain-containing protein</fullName>
    </recommendedName>
</protein>
<evidence type="ECO:0000256" key="1">
    <source>
        <dbReference type="PROSITE-ProRule" id="PRU00339"/>
    </source>
</evidence>
<dbReference type="Gene3D" id="3.40.50.410">
    <property type="entry name" value="von Willebrand factor, type A domain"/>
    <property type="match status" value="1"/>
</dbReference>
<feature type="compositionally biased region" description="Polar residues" evidence="2">
    <location>
        <begin position="557"/>
        <end position="568"/>
    </location>
</feature>
<comment type="caution">
    <text evidence="5">The sequence shown here is derived from an EMBL/GenBank/DDBJ whole genome shotgun (WGS) entry which is preliminary data.</text>
</comment>
<evidence type="ECO:0000256" key="3">
    <source>
        <dbReference type="SAM" id="Phobius"/>
    </source>
</evidence>
<dbReference type="SUPFAM" id="SSF48452">
    <property type="entry name" value="TPR-like"/>
    <property type="match status" value="1"/>
</dbReference>
<dbReference type="EMBL" id="MTSM01000002">
    <property type="protein sequence ID" value="OPX56838.1"/>
    <property type="molecule type" value="Genomic_DNA"/>
</dbReference>
<dbReference type="Pfam" id="PF13519">
    <property type="entry name" value="VWA_2"/>
    <property type="match status" value="1"/>
</dbReference>
<proteinExistence type="predicted"/>
<dbReference type="STRING" id="64969.SAMN02745127_00469"/>
<dbReference type="Gene3D" id="1.25.40.10">
    <property type="entry name" value="Tetratricopeptide repeat domain"/>
    <property type="match status" value="1"/>
</dbReference>
<evidence type="ECO:0000256" key="2">
    <source>
        <dbReference type="SAM" id="MobiDB-lite"/>
    </source>
</evidence>